<keyword evidence="10" id="KW-1185">Reference proteome</keyword>
<evidence type="ECO:0000256" key="5">
    <source>
        <dbReference type="ARBA" id="ARBA00022967"/>
    </source>
</evidence>
<dbReference type="PANTHER" id="PTHR35515">
    <property type="entry name" value="NAD(P)H-QUINONE OXIDOREDUCTASE SUBUNIT N, CHLOROPLASTIC"/>
    <property type="match status" value="1"/>
</dbReference>
<keyword evidence="2 8" id="KW-0874">Quinone</keyword>
<proteinExistence type="inferred from homology"/>
<keyword evidence="6 8" id="KW-0520">NAD</keyword>
<comment type="similarity">
    <text evidence="8">Belongs to the complex I NdhN subunit family.</text>
</comment>
<comment type="catalytic activity">
    <reaction evidence="8">
        <text>a plastoquinone + NADPH + (n+1) H(+)(in) = a plastoquinol + NADP(+) + n H(+)(out)</text>
        <dbReference type="Rhea" id="RHEA:42612"/>
        <dbReference type="Rhea" id="RHEA-COMP:9561"/>
        <dbReference type="Rhea" id="RHEA-COMP:9562"/>
        <dbReference type="ChEBI" id="CHEBI:15378"/>
        <dbReference type="ChEBI" id="CHEBI:17757"/>
        <dbReference type="ChEBI" id="CHEBI:57783"/>
        <dbReference type="ChEBI" id="CHEBI:58349"/>
        <dbReference type="ChEBI" id="CHEBI:62192"/>
    </reaction>
</comment>
<dbReference type="InterPro" id="IPR020874">
    <property type="entry name" value="NAD(P)H-quinone_OxRdtase_su_N"/>
</dbReference>
<keyword evidence="1 8" id="KW-0813">Transport</keyword>
<comment type="catalytic activity">
    <reaction evidence="8">
        <text>a plastoquinone + NADH + (n+1) H(+)(in) = a plastoquinol + NAD(+) + n H(+)(out)</text>
        <dbReference type="Rhea" id="RHEA:42608"/>
        <dbReference type="Rhea" id="RHEA-COMP:9561"/>
        <dbReference type="Rhea" id="RHEA-COMP:9562"/>
        <dbReference type="ChEBI" id="CHEBI:15378"/>
        <dbReference type="ChEBI" id="CHEBI:17757"/>
        <dbReference type="ChEBI" id="CHEBI:57540"/>
        <dbReference type="ChEBI" id="CHEBI:57945"/>
        <dbReference type="ChEBI" id="CHEBI:62192"/>
    </reaction>
</comment>
<evidence type="ECO:0000256" key="3">
    <source>
        <dbReference type="ARBA" id="ARBA00022857"/>
    </source>
</evidence>
<evidence type="ECO:0000256" key="8">
    <source>
        <dbReference type="HAMAP-Rule" id="MF_01353"/>
    </source>
</evidence>
<evidence type="ECO:0000256" key="7">
    <source>
        <dbReference type="ARBA" id="ARBA00023136"/>
    </source>
</evidence>
<protein>
    <recommendedName>
        <fullName evidence="8">NAD(P)H-quinone oxidoreductase subunit N</fullName>
        <ecNumber evidence="8">7.1.1.-</ecNumber>
    </recommendedName>
    <alternativeName>
        <fullName evidence="8">NAD(P)H dehydrogenase I subunit N</fullName>
        <shortName evidence="8">NDH-1 subunit N</shortName>
        <shortName evidence="8">NDH-N</shortName>
    </alternativeName>
</protein>
<name>A0AAE3KPW3_9CYAN</name>
<dbReference type="EC" id="7.1.1.-" evidence="8"/>
<comment type="subcellular location">
    <subcellularLocation>
        <location evidence="8">Cellular thylakoid membrane</location>
        <topology evidence="8">Peripheral membrane protein</topology>
        <orientation evidence="8">Cytoplasmic side</orientation>
    </subcellularLocation>
</comment>
<keyword evidence="5 8" id="KW-1278">Translocase</keyword>
<organism evidence="9 10">
    <name type="scientific">Limnofasciculus baicalensis BBK-W-15</name>
    <dbReference type="NCBI Taxonomy" id="2699891"/>
    <lineage>
        <taxon>Bacteria</taxon>
        <taxon>Bacillati</taxon>
        <taxon>Cyanobacteriota</taxon>
        <taxon>Cyanophyceae</taxon>
        <taxon>Coleofasciculales</taxon>
        <taxon>Coleofasciculaceae</taxon>
        <taxon>Limnofasciculus</taxon>
        <taxon>Limnofasciculus baicalensis</taxon>
    </lineage>
</organism>
<dbReference type="GO" id="GO:0048038">
    <property type="term" value="F:quinone binding"/>
    <property type="evidence" value="ECO:0007669"/>
    <property type="project" value="UniProtKB-KW"/>
</dbReference>
<keyword evidence="7 8" id="KW-0472">Membrane</keyword>
<accession>A0AAE3KPW3</accession>
<comment type="subunit">
    <text evidence="8">NDH-1 can be composed of about 15 different subunits; different subcomplexes with different compositions have been identified which probably have different functions.</text>
</comment>
<dbReference type="Proteomes" id="UP001204953">
    <property type="component" value="Unassembled WGS sequence"/>
</dbReference>
<keyword evidence="8" id="KW-0793">Thylakoid</keyword>
<evidence type="ECO:0000313" key="9">
    <source>
        <dbReference type="EMBL" id="MCP2731236.1"/>
    </source>
</evidence>
<sequence>MGLITTGKGFIRDLEKAGALALYAPLEGGYEGRYLRRVRAAGYTTLCITAKGLGDLAAYLTGIHGVRPPHLGKKNIGKTAAVGEVQYLPPLVTYQLEHLSPKSKGLVLWIIEGNILSSQEVGYLTALTQEEKRLKVAIEMGGSRSFHWMPLDAALSKLAS</sequence>
<dbReference type="EMBL" id="JAMZMM010000300">
    <property type="protein sequence ID" value="MCP2731236.1"/>
    <property type="molecule type" value="Genomic_DNA"/>
</dbReference>
<dbReference type="Pfam" id="PF11909">
    <property type="entry name" value="NdhN"/>
    <property type="match status" value="1"/>
</dbReference>
<keyword evidence="4 8" id="KW-0618">Plastoquinone</keyword>
<evidence type="ECO:0000313" key="10">
    <source>
        <dbReference type="Proteomes" id="UP001204953"/>
    </source>
</evidence>
<dbReference type="GO" id="GO:0016655">
    <property type="term" value="F:oxidoreductase activity, acting on NAD(P)H, quinone or similar compound as acceptor"/>
    <property type="evidence" value="ECO:0007669"/>
    <property type="project" value="UniProtKB-UniRule"/>
</dbReference>
<dbReference type="PANTHER" id="PTHR35515:SF1">
    <property type="entry name" value="NAD(P)H-QUINONE OXIDOREDUCTASE SUBUNIT N, CHLOROPLASTIC"/>
    <property type="match status" value="1"/>
</dbReference>
<evidence type="ECO:0000256" key="6">
    <source>
        <dbReference type="ARBA" id="ARBA00023027"/>
    </source>
</evidence>
<evidence type="ECO:0000256" key="4">
    <source>
        <dbReference type="ARBA" id="ARBA00022957"/>
    </source>
</evidence>
<reference evidence="9" key="1">
    <citation type="submission" date="2022-06" db="EMBL/GenBank/DDBJ databases">
        <title>New cyanobacteria of genus Symplocastrum in benthos of Lake Baikal.</title>
        <authorList>
            <person name="Sorokovikova E."/>
            <person name="Tikhonova I."/>
            <person name="Krasnopeev A."/>
            <person name="Evseev P."/>
            <person name="Gladkikh A."/>
            <person name="Belykh O."/>
        </authorList>
    </citation>
    <scope>NUCLEOTIDE SEQUENCE</scope>
    <source>
        <strain evidence="9">BBK-W-15</strain>
    </source>
</reference>
<gene>
    <name evidence="8" type="primary">ndhN</name>
    <name evidence="9" type="ORF">NJ959_22695</name>
</gene>
<dbReference type="GO" id="GO:0031676">
    <property type="term" value="C:plasma membrane-derived thylakoid membrane"/>
    <property type="evidence" value="ECO:0007669"/>
    <property type="project" value="UniProtKB-SubCell"/>
</dbReference>
<dbReference type="AlphaFoldDB" id="A0AAE3KPW3"/>
<keyword evidence="3 8" id="KW-0521">NADP</keyword>
<evidence type="ECO:0000256" key="2">
    <source>
        <dbReference type="ARBA" id="ARBA00022719"/>
    </source>
</evidence>
<comment type="function">
    <text evidence="8">NDH-1 shuttles electrons from an unknown electron donor, via FMN and iron-sulfur (Fe-S) centers, to quinones in the respiratory and/or the photosynthetic chain. The immediate electron acceptor for the enzyme in this species is believed to be plastoquinone. Couples the redox reaction to proton translocation, and thus conserves the redox energy in a proton gradient. Cyanobacterial NDH-1 also plays a role in inorganic carbon-concentration.</text>
</comment>
<dbReference type="RefSeq" id="WP_254013981.1">
    <property type="nucleotide sequence ID" value="NZ_JAMZMM010000300.1"/>
</dbReference>
<comment type="caution">
    <text evidence="9">The sequence shown here is derived from an EMBL/GenBank/DDBJ whole genome shotgun (WGS) entry which is preliminary data.</text>
</comment>
<dbReference type="HAMAP" id="MF_01353">
    <property type="entry name" value="NDH1_NDH1N"/>
    <property type="match status" value="1"/>
</dbReference>
<evidence type="ECO:0000256" key="1">
    <source>
        <dbReference type="ARBA" id="ARBA00022448"/>
    </source>
</evidence>